<protein>
    <recommendedName>
        <fullName evidence="10">Cytochrome c oxidase polypeptide 4</fullName>
        <ecNumber evidence="10">7.1.1.9</ecNumber>
    </recommendedName>
    <alternativeName>
        <fullName evidence="10">Cytochrome aa3 subunit 4</fullName>
    </alternativeName>
    <alternativeName>
        <fullName evidence="10">Cytochrome c oxidase polypeptide IV</fullName>
    </alternativeName>
</protein>
<keyword evidence="6 10" id="KW-1278">Translocase</keyword>
<dbReference type="OrthoDB" id="5244617at2"/>
<feature type="transmembrane region" description="Helical" evidence="11">
    <location>
        <begin position="32"/>
        <end position="51"/>
    </location>
</feature>
<keyword evidence="4 10" id="KW-1003">Cell membrane</keyword>
<dbReference type="RefSeq" id="WP_093251395.1">
    <property type="nucleotide sequence ID" value="NZ_FNGP01000003.1"/>
</dbReference>
<evidence type="ECO:0000256" key="4">
    <source>
        <dbReference type="ARBA" id="ARBA00022475"/>
    </source>
</evidence>
<evidence type="ECO:0000256" key="1">
    <source>
        <dbReference type="ARBA" id="ARBA00002536"/>
    </source>
</evidence>
<feature type="transmembrane region" description="Helical" evidence="11">
    <location>
        <begin position="83"/>
        <end position="101"/>
    </location>
</feature>
<name>A0A1G9KYM5_9ACTN</name>
<dbReference type="PIRSF" id="PIRSF017385">
    <property type="entry name" value="CtaF"/>
    <property type="match status" value="1"/>
</dbReference>
<dbReference type="EC" id="7.1.1.9" evidence="10"/>
<evidence type="ECO:0000256" key="11">
    <source>
        <dbReference type="SAM" id="Phobius"/>
    </source>
</evidence>
<organism evidence="12 13">
    <name type="scientific">Tessaracoccus oleiagri</name>
    <dbReference type="NCBI Taxonomy" id="686624"/>
    <lineage>
        <taxon>Bacteria</taxon>
        <taxon>Bacillati</taxon>
        <taxon>Actinomycetota</taxon>
        <taxon>Actinomycetes</taxon>
        <taxon>Propionibacteriales</taxon>
        <taxon>Propionibacteriaceae</taxon>
        <taxon>Tessaracoccus</taxon>
    </lineage>
</organism>
<proteinExistence type="inferred from homology"/>
<dbReference type="AlphaFoldDB" id="A0A1G9KYM5"/>
<reference evidence="12 13" key="1">
    <citation type="submission" date="2016-10" db="EMBL/GenBank/DDBJ databases">
        <authorList>
            <person name="de Groot N.N."/>
        </authorList>
    </citation>
    <scope>NUCLEOTIDE SEQUENCE [LARGE SCALE GENOMIC DNA]</scope>
    <source>
        <strain evidence="12 13">CGMCC 1.9159</strain>
    </source>
</reference>
<evidence type="ECO:0000313" key="12">
    <source>
        <dbReference type="EMBL" id="SDL54960.1"/>
    </source>
</evidence>
<evidence type="ECO:0000256" key="10">
    <source>
        <dbReference type="PIRNR" id="PIRNR017385"/>
    </source>
</evidence>
<keyword evidence="8 10" id="KW-0472">Membrane</keyword>
<evidence type="ECO:0000256" key="6">
    <source>
        <dbReference type="ARBA" id="ARBA00022967"/>
    </source>
</evidence>
<feature type="transmembrane region" description="Helical" evidence="11">
    <location>
        <begin position="108"/>
        <end position="126"/>
    </location>
</feature>
<dbReference type="Proteomes" id="UP000199475">
    <property type="component" value="Unassembled WGS sequence"/>
</dbReference>
<evidence type="ECO:0000256" key="3">
    <source>
        <dbReference type="ARBA" id="ARBA00006870"/>
    </source>
</evidence>
<evidence type="ECO:0000256" key="2">
    <source>
        <dbReference type="ARBA" id="ARBA00004651"/>
    </source>
</evidence>
<dbReference type="GO" id="GO:0005886">
    <property type="term" value="C:plasma membrane"/>
    <property type="evidence" value="ECO:0007669"/>
    <property type="project" value="UniProtKB-SubCell"/>
</dbReference>
<evidence type="ECO:0000256" key="5">
    <source>
        <dbReference type="ARBA" id="ARBA00022692"/>
    </source>
</evidence>
<dbReference type="EMBL" id="FNGP01000003">
    <property type="protein sequence ID" value="SDL54960.1"/>
    <property type="molecule type" value="Genomic_DNA"/>
</dbReference>
<feature type="transmembrane region" description="Helical" evidence="11">
    <location>
        <begin position="6"/>
        <end position="25"/>
    </location>
</feature>
<dbReference type="Pfam" id="PF12270">
    <property type="entry name" value="Cyt_c_ox_IV"/>
    <property type="match status" value="1"/>
</dbReference>
<sequence length="132" mass="15123">MKTEAWVFWFIVIFFGVVTPVYWFMSNEIIGTVALGFTFLLGLMIAAFLTYESRNFDPRPEDRKDGEIHEGAGAYGFFPPKSIWPFWSALVVMVIFLGPALEQGWISLIGFGLGFWACAGWVLEFYRGDYQH</sequence>
<dbReference type="GO" id="GO:0004129">
    <property type="term" value="F:cytochrome-c oxidase activity"/>
    <property type="evidence" value="ECO:0007669"/>
    <property type="project" value="UniProtKB-EC"/>
</dbReference>
<keyword evidence="13" id="KW-1185">Reference proteome</keyword>
<dbReference type="STRING" id="686624.SAMN04488242_1903"/>
<comment type="similarity">
    <text evidence="3 10">Belongs to the cytochrome c oxidase bacterial subunit CtaF family.</text>
</comment>
<evidence type="ECO:0000256" key="9">
    <source>
        <dbReference type="ARBA" id="ARBA00047816"/>
    </source>
</evidence>
<dbReference type="InterPro" id="IPR021050">
    <property type="entry name" value="Cyt_c_oxidase_su4_actinobac"/>
</dbReference>
<keyword evidence="5 11" id="KW-0812">Transmembrane</keyword>
<dbReference type="GO" id="GO:0022900">
    <property type="term" value="P:electron transport chain"/>
    <property type="evidence" value="ECO:0007669"/>
    <property type="project" value="InterPro"/>
</dbReference>
<comment type="subcellular location">
    <subcellularLocation>
        <location evidence="2">Cell membrane</location>
        <topology evidence="2">Multi-pass membrane protein</topology>
    </subcellularLocation>
</comment>
<comment type="catalytic activity">
    <reaction evidence="9 10">
        <text>4 Fe(II)-[cytochrome c] + O2 + 8 H(+)(in) = 4 Fe(III)-[cytochrome c] + 2 H2O + 4 H(+)(out)</text>
        <dbReference type="Rhea" id="RHEA:11436"/>
        <dbReference type="Rhea" id="RHEA-COMP:10350"/>
        <dbReference type="Rhea" id="RHEA-COMP:14399"/>
        <dbReference type="ChEBI" id="CHEBI:15377"/>
        <dbReference type="ChEBI" id="CHEBI:15378"/>
        <dbReference type="ChEBI" id="CHEBI:15379"/>
        <dbReference type="ChEBI" id="CHEBI:29033"/>
        <dbReference type="ChEBI" id="CHEBI:29034"/>
        <dbReference type="EC" id="7.1.1.9"/>
    </reaction>
</comment>
<comment type="subunit">
    <text evidence="10">Associates with subunits I, II and III to form cytochrome c oxidase.</text>
</comment>
<evidence type="ECO:0000256" key="7">
    <source>
        <dbReference type="ARBA" id="ARBA00022989"/>
    </source>
</evidence>
<keyword evidence="7 11" id="KW-1133">Transmembrane helix</keyword>
<comment type="function">
    <text evidence="1 10">Part of cytochrome c oxidase, its function is unknown.</text>
</comment>
<evidence type="ECO:0000256" key="8">
    <source>
        <dbReference type="ARBA" id="ARBA00023136"/>
    </source>
</evidence>
<accession>A0A1G9KYM5</accession>
<evidence type="ECO:0000313" key="13">
    <source>
        <dbReference type="Proteomes" id="UP000199475"/>
    </source>
</evidence>
<gene>
    <name evidence="12" type="ORF">SAMN04488242_1903</name>
</gene>